<name>A0A022PIC8_9GAMM</name>
<dbReference type="AlphaFoldDB" id="A0A022PIC8"/>
<keyword evidence="6 8" id="KW-0455">Luminescence</keyword>
<dbReference type="GO" id="GO:0003995">
    <property type="term" value="F:acyl-CoA dehydrogenase activity"/>
    <property type="evidence" value="ECO:0007669"/>
    <property type="project" value="InterPro"/>
</dbReference>
<dbReference type="InterPro" id="IPR016163">
    <property type="entry name" value="Ald_DH_C"/>
</dbReference>
<dbReference type="PIRSF" id="PIRSF009414">
    <property type="entry name" value="LuxC"/>
    <property type="match status" value="1"/>
</dbReference>
<comment type="pathway">
    <text evidence="2 8">Lipid metabolism; fatty acid reduction for biolumincescence.</text>
</comment>
<dbReference type="UniPathway" id="UPA00569"/>
<keyword evidence="10" id="KW-1185">Reference proteome</keyword>
<evidence type="ECO:0000313" key="9">
    <source>
        <dbReference type="EMBL" id="EYU15289.1"/>
    </source>
</evidence>
<keyword evidence="4 8" id="KW-0521">NADP</keyword>
<dbReference type="InterPro" id="IPR016161">
    <property type="entry name" value="Ald_DH/histidinol_DH"/>
</dbReference>
<comment type="function">
    <text evidence="1 8">LuxC is the fatty acid reductase enzyme responsible for synthesis of the aldehyde substrate for the luminescent reaction catalyzed by luciferase.</text>
</comment>
<evidence type="ECO:0000256" key="2">
    <source>
        <dbReference type="ARBA" id="ARBA00004908"/>
    </source>
</evidence>
<comment type="similarity">
    <text evidence="3 8">Belongs to the LuxC family.</text>
</comment>
<sequence>MSKKISFIINGQVEIFPESDDSVQSINFGDNSIYLPILNSSQVKNIIDYNENNKLRLHNIINFLYTVGQRWKNEEYSRRRTYIRDLKKYMGYSEAMAKLEANWIAMILCSKGGLYDVVNNELGSRHIMDEWLPQDESYIKAFPKGKSVHLLAGNVPLSGIMSILRAILTKNQCIIKTSSADPFTASALALSFIDVDPNHPITRSLSVVYWQHQGDTSLAKEIMQHADVIVAWGGEEAINWAVEHAPPYIDVIKFGHKKSFCIIDNPDDLTSAATGAAHDVCFYDQQACFSAQNIYYMGNHYEEFKLALIEKLNLYARILPNAKKDFDEKAAYSLVQKESLFAGLKVEADARQCWMIIESSAGVEFNQPLGRCVYLHHVDNIEQILPYVQKNKTQTVSIFPWESALKYRDALALKGAERIVEAGMSNIFRVGGSHDGMRPLQRLVTYISHERPANYTAKDVAVEIEQTRFLEEDKFLVFVP</sequence>
<dbReference type="InterPro" id="IPR008670">
    <property type="entry name" value="CoA_reduct_LuxC"/>
</dbReference>
<evidence type="ECO:0000256" key="5">
    <source>
        <dbReference type="ARBA" id="ARBA00023002"/>
    </source>
</evidence>
<evidence type="ECO:0000256" key="7">
    <source>
        <dbReference type="ARBA" id="ARBA00049412"/>
    </source>
</evidence>
<keyword evidence="5 8" id="KW-0560">Oxidoreductase</keyword>
<dbReference type="Gene3D" id="3.40.309.10">
    <property type="entry name" value="Aldehyde Dehydrogenase, Chain A, domain 2"/>
    <property type="match status" value="1"/>
</dbReference>
<evidence type="ECO:0000256" key="4">
    <source>
        <dbReference type="ARBA" id="ARBA00022857"/>
    </source>
</evidence>
<dbReference type="RefSeq" id="WP_036778643.1">
    <property type="nucleotide sequence ID" value="NZ_CAWLTM010000087.1"/>
</dbReference>
<evidence type="ECO:0000256" key="6">
    <source>
        <dbReference type="ARBA" id="ARBA00023223"/>
    </source>
</evidence>
<evidence type="ECO:0000313" key="10">
    <source>
        <dbReference type="Proteomes" id="UP000023464"/>
    </source>
</evidence>
<dbReference type="PATRIC" id="fig|1393736.3.peg.2207"/>
<dbReference type="GO" id="GO:0008218">
    <property type="term" value="P:bioluminescence"/>
    <property type="evidence" value="ECO:0007669"/>
    <property type="project" value="UniProtKB-KW"/>
</dbReference>
<protein>
    <recommendedName>
        <fullName evidence="8">Acyl-CoA reductase</fullName>
        <ecNumber evidence="8">1.2.1.50</ecNumber>
    </recommendedName>
</protein>
<dbReference type="SUPFAM" id="SSF53720">
    <property type="entry name" value="ALDH-like"/>
    <property type="match status" value="1"/>
</dbReference>
<dbReference type="EMBL" id="JFGV01000028">
    <property type="protein sequence ID" value="EYU15289.1"/>
    <property type="molecule type" value="Genomic_DNA"/>
</dbReference>
<dbReference type="GO" id="GO:0050062">
    <property type="term" value="F:long-chain-fatty-acyl-CoA reductase activity"/>
    <property type="evidence" value="ECO:0007669"/>
    <property type="project" value="UniProtKB-EC"/>
</dbReference>
<proteinExistence type="inferred from homology"/>
<dbReference type="Gene3D" id="3.40.605.10">
    <property type="entry name" value="Aldehyde Dehydrogenase, Chain A, domain 1"/>
    <property type="match status" value="1"/>
</dbReference>
<gene>
    <name evidence="9" type="ORF">BA1DRAFT_02167</name>
</gene>
<dbReference type="CDD" id="cd07080">
    <property type="entry name" value="ALDH_Acyl-CoA-Red_LuxC"/>
    <property type="match status" value="1"/>
</dbReference>
<comment type="catalytic activity">
    <reaction evidence="7 8">
        <text>a long-chain fatty aldehyde + NADP(+) + CoA = a long-chain fatty acyl-CoA + NADPH + H(+)</text>
        <dbReference type="Rhea" id="RHEA:15437"/>
        <dbReference type="ChEBI" id="CHEBI:15378"/>
        <dbReference type="ChEBI" id="CHEBI:17176"/>
        <dbReference type="ChEBI" id="CHEBI:57287"/>
        <dbReference type="ChEBI" id="CHEBI:57783"/>
        <dbReference type="ChEBI" id="CHEBI:58349"/>
        <dbReference type="ChEBI" id="CHEBI:83139"/>
        <dbReference type="EC" id="1.2.1.50"/>
    </reaction>
</comment>
<dbReference type="Pfam" id="PF05893">
    <property type="entry name" value="LuxC"/>
    <property type="match status" value="1"/>
</dbReference>
<evidence type="ECO:0000256" key="3">
    <source>
        <dbReference type="ARBA" id="ARBA00010915"/>
    </source>
</evidence>
<evidence type="ECO:0000256" key="8">
    <source>
        <dbReference type="PIRNR" id="PIRNR009414"/>
    </source>
</evidence>
<dbReference type="Proteomes" id="UP000023464">
    <property type="component" value="Unassembled WGS sequence"/>
</dbReference>
<accession>A0A022PIC8</accession>
<dbReference type="EC" id="1.2.1.50" evidence="8"/>
<comment type="caution">
    <text evidence="9">The sequence shown here is derived from an EMBL/GenBank/DDBJ whole genome shotgun (WGS) entry which is preliminary data.</text>
</comment>
<dbReference type="InterPro" id="IPR016162">
    <property type="entry name" value="Ald_DH_N"/>
</dbReference>
<organism evidence="9 10">
    <name type="scientific">Photorhabdus aegyptia</name>
    <dbReference type="NCBI Taxonomy" id="2805098"/>
    <lineage>
        <taxon>Bacteria</taxon>
        <taxon>Pseudomonadati</taxon>
        <taxon>Pseudomonadota</taxon>
        <taxon>Gammaproteobacteria</taxon>
        <taxon>Enterobacterales</taxon>
        <taxon>Morganellaceae</taxon>
        <taxon>Photorhabdus</taxon>
    </lineage>
</organism>
<evidence type="ECO:0000256" key="1">
    <source>
        <dbReference type="ARBA" id="ARBA00003277"/>
    </source>
</evidence>
<reference evidence="9 10" key="1">
    <citation type="submission" date="2014-03" db="EMBL/GenBank/DDBJ databases">
        <title>Draft Genome of Photorhabdus luminescens BA1, an Egyptian Isolate.</title>
        <authorList>
            <person name="Ghazal S."/>
            <person name="Hurst S.G.IV."/>
            <person name="Morris K."/>
            <person name="Thomas K."/>
            <person name="Tisa L.S."/>
        </authorList>
    </citation>
    <scope>NUCLEOTIDE SEQUENCE [LARGE SCALE GENOMIC DNA]</scope>
    <source>
        <strain evidence="9 10">BA1</strain>
    </source>
</reference>